<evidence type="ECO:0000313" key="1">
    <source>
        <dbReference type="EMBL" id="KAL3643587.1"/>
    </source>
</evidence>
<sequence length="54" mass="6103">MTIFGKEAAAALAPVESQQQRLTFHRLVTMVEDERTYHERVAKILGNVEAEMVS</sequence>
<accession>A0ABD3DND3</accession>
<dbReference type="EMBL" id="JAVIJP010000016">
    <property type="protein sequence ID" value="KAL3643587.1"/>
    <property type="molecule type" value="Genomic_DNA"/>
</dbReference>
<organism evidence="1 2">
    <name type="scientific">Castilleja foliolosa</name>
    <dbReference type="NCBI Taxonomy" id="1961234"/>
    <lineage>
        <taxon>Eukaryota</taxon>
        <taxon>Viridiplantae</taxon>
        <taxon>Streptophyta</taxon>
        <taxon>Embryophyta</taxon>
        <taxon>Tracheophyta</taxon>
        <taxon>Spermatophyta</taxon>
        <taxon>Magnoliopsida</taxon>
        <taxon>eudicotyledons</taxon>
        <taxon>Gunneridae</taxon>
        <taxon>Pentapetalae</taxon>
        <taxon>asterids</taxon>
        <taxon>lamiids</taxon>
        <taxon>Lamiales</taxon>
        <taxon>Orobanchaceae</taxon>
        <taxon>Pedicularideae</taxon>
        <taxon>Castillejinae</taxon>
        <taxon>Castilleja</taxon>
    </lineage>
</organism>
<comment type="caution">
    <text evidence="1">The sequence shown here is derived from an EMBL/GenBank/DDBJ whole genome shotgun (WGS) entry which is preliminary data.</text>
</comment>
<dbReference type="AlphaFoldDB" id="A0ABD3DND3"/>
<proteinExistence type="predicted"/>
<protein>
    <submittedName>
        <fullName evidence="1">SH3 domain-containing protein 3</fullName>
    </submittedName>
</protein>
<reference evidence="2" key="1">
    <citation type="journal article" date="2024" name="IScience">
        <title>Strigolactones Initiate the Formation of Haustorium-like Structures in Castilleja.</title>
        <authorList>
            <person name="Buerger M."/>
            <person name="Peterson D."/>
            <person name="Chory J."/>
        </authorList>
    </citation>
    <scope>NUCLEOTIDE SEQUENCE [LARGE SCALE GENOMIC DNA]</scope>
</reference>
<gene>
    <name evidence="1" type="primary">SH3P3_1</name>
    <name evidence="1" type="ORF">CASFOL_014402</name>
</gene>
<evidence type="ECO:0000313" key="2">
    <source>
        <dbReference type="Proteomes" id="UP001632038"/>
    </source>
</evidence>
<dbReference type="Proteomes" id="UP001632038">
    <property type="component" value="Unassembled WGS sequence"/>
</dbReference>
<name>A0ABD3DND3_9LAMI</name>
<keyword evidence="2" id="KW-1185">Reference proteome</keyword>